<dbReference type="SMART" id="SM00191">
    <property type="entry name" value="Int_alpha"/>
    <property type="match status" value="1"/>
</dbReference>
<dbReference type="Pfam" id="PF01839">
    <property type="entry name" value="FG-GAP"/>
    <property type="match status" value="1"/>
</dbReference>
<keyword evidence="5" id="KW-0675">Receptor</keyword>
<evidence type="ECO:0008006" key="8">
    <source>
        <dbReference type="Google" id="ProtNLM"/>
    </source>
</evidence>
<accession>A0A401QF54</accession>
<dbReference type="GO" id="GO:0007160">
    <property type="term" value="P:cell-matrix adhesion"/>
    <property type="evidence" value="ECO:0007669"/>
    <property type="project" value="TreeGrafter"/>
</dbReference>
<dbReference type="InterPro" id="IPR028994">
    <property type="entry name" value="Integrin_alpha_N"/>
</dbReference>
<dbReference type="PROSITE" id="PS51470">
    <property type="entry name" value="FG_GAP"/>
    <property type="match status" value="1"/>
</dbReference>
<dbReference type="GO" id="GO:0007229">
    <property type="term" value="P:integrin-mediated signaling pathway"/>
    <property type="evidence" value="ECO:0007669"/>
    <property type="project" value="UniProtKB-KW"/>
</dbReference>
<dbReference type="GO" id="GO:0098609">
    <property type="term" value="P:cell-cell adhesion"/>
    <property type="evidence" value="ECO:0007669"/>
    <property type="project" value="TreeGrafter"/>
</dbReference>
<evidence type="ECO:0000256" key="4">
    <source>
        <dbReference type="PROSITE-ProRule" id="PRU00803"/>
    </source>
</evidence>
<keyword evidence="2" id="KW-0677">Repeat</keyword>
<evidence type="ECO:0000256" key="5">
    <source>
        <dbReference type="RuleBase" id="RU003762"/>
    </source>
</evidence>
<keyword evidence="7" id="KW-1185">Reference proteome</keyword>
<dbReference type="GO" id="GO:0008305">
    <property type="term" value="C:integrin complex"/>
    <property type="evidence" value="ECO:0007669"/>
    <property type="project" value="InterPro"/>
</dbReference>
<evidence type="ECO:0000256" key="3">
    <source>
        <dbReference type="ARBA" id="ARBA00023180"/>
    </source>
</evidence>
<dbReference type="InterPro" id="IPR013517">
    <property type="entry name" value="FG-GAP"/>
</dbReference>
<dbReference type="AlphaFoldDB" id="A0A401QF54"/>
<dbReference type="EMBL" id="BFAA01054053">
    <property type="protein sequence ID" value="GCB83983.1"/>
    <property type="molecule type" value="Genomic_DNA"/>
</dbReference>
<name>A0A401QF54_SCYTO</name>
<sequence>YTVKEARKDNQRFYVTGAPRYGHKGHVFIFSTGTRRALSDQVNGEQIGSYFGSELCPVDLDRDGQTDLLLVAAPMYHSQQNGGIVYVYRMESRVSLFLREQVASPGYVLECGRVVGDRVLRKEVD</sequence>
<reference evidence="6 7" key="1">
    <citation type="journal article" date="2018" name="Nat. Ecol. Evol.">
        <title>Shark genomes provide insights into elasmobranch evolution and the origin of vertebrates.</title>
        <authorList>
            <person name="Hara Y"/>
            <person name="Yamaguchi K"/>
            <person name="Onimaru K"/>
            <person name="Kadota M"/>
            <person name="Koyanagi M"/>
            <person name="Keeley SD"/>
            <person name="Tatsumi K"/>
            <person name="Tanaka K"/>
            <person name="Motone F"/>
            <person name="Kageyama Y"/>
            <person name="Nozu R"/>
            <person name="Adachi N"/>
            <person name="Nishimura O"/>
            <person name="Nakagawa R"/>
            <person name="Tanegashima C"/>
            <person name="Kiyatake I"/>
            <person name="Matsumoto R"/>
            <person name="Murakumo K"/>
            <person name="Nishida K"/>
            <person name="Terakita A"/>
            <person name="Kuratani S"/>
            <person name="Sato K"/>
            <person name="Hyodo S Kuraku.S."/>
        </authorList>
    </citation>
    <scope>NUCLEOTIDE SEQUENCE [LARGE SCALE GENOMIC DNA]</scope>
</reference>
<dbReference type="PANTHER" id="PTHR23220:SF134">
    <property type="entry name" value="INTEGRIN ALPHA-2 DOMAIN-CONTAINING PROTEIN"/>
    <property type="match status" value="1"/>
</dbReference>
<dbReference type="GO" id="GO:0009897">
    <property type="term" value="C:external side of plasma membrane"/>
    <property type="evidence" value="ECO:0007669"/>
    <property type="project" value="TreeGrafter"/>
</dbReference>
<keyword evidence="5" id="KW-0130">Cell adhesion</keyword>
<dbReference type="InterPro" id="IPR013519">
    <property type="entry name" value="Int_alpha_beta-p"/>
</dbReference>
<dbReference type="OrthoDB" id="5317514at2759"/>
<comment type="subcellular location">
    <subcellularLocation>
        <location evidence="5">Membrane</location>
        <topology evidence="5">Single-pass type I membrane protein</topology>
    </subcellularLocation>
</comment>
<dbReference type="PRINTS" id="PR01185">
    <property type="entry name" value="INTEGRINA"/>
</dbReference>
<gene>
    <name evidence="6" type="ORF">scyTo_0024725</name>
</gene>
<evidence type="ECO:0000256" key="2">
    <source>
        <dbReference type="ARBA" id="ARBA00022737"/>
    </source>
</evidence>
<dbReference type="GO" id="GO:0005178">
    <property type="term" value="F:integrin binding"/>
    <property type="evidence" value="ECO:0007669"/>
    <property type="project" value="TreeGrafter"/>
</dbReference>
<evidence type="ECO:0000313" key="7">
    <source>
        <dbReference type="Proteomes" id="UP000288216"/>
    </source>
</evidence>
<comment type="similarity">
    <text evidence="5">Belongs to the integrin alpha chain family.</text>
</comment>
<proteinExistence type="inferred from homology"/>
<dbReference type="SUPFAM" id="SSF69318">
    <property type="entry name" value="Integrin alpha N-terminal domain"/>
    <property type="match status" value="1"/>
</dbReference>
<dbReference type="STRING" id="75743.A0A401QF54"/>
<dbReference type="InterPro" id="IPR000413">
    <property type="entry name" value="Integrin_alpha"/>
</dbReference>
<keyword evidence="3" id="KW-0325">Glycoprotein</keyword>
<protein>
    <recommendedName>
        <fullName evidence="8">Integrin alpha-2 domain-containing protein</fullName>
    </recommendedName>
</protein>
<feature type="repeat" description="FG-GAP" evidence="4">
    <location>
        <begin position="35"/>
        <end position="97"/>
    </location>
</feature>
<dbReference type="OMA" id="AAPMYHS"/>
<evidence type="ECO:0000256" key="1">
    <source>
        <dbReference type="ARBA" id="ARBA00022729"/>
    </source>
</evidence>
<keyword evidence="5" id="KW-0401">Integrin</keyword>
<dbReference type="GO" id="GO:0033627">
    <property type="term" value="P:cell adhesion mediated by integrin"/>
    <property type="evidence" value="ECO:0007669"/>
    <property type="project" value="TreeGrafter"/>
</dbReference>
<dbReference type="Proteomes" id="UP000288216">
    <property type="component" value="Unassembled WGS sequence"/>
</dbReference>
<comment type="caution">
    <text evidence="6">The sequence shown here is derived from an EMBL/GenBank/DDBJ whole genome shotgun (WGS) entry which is preliminary data.</text>
</comment>
<organism evidence="6 7">
    <name type="scientific">Scyliorhinus torazame</name>
    <name type="common">Cloudy catshark</name>
    <name type="synonym">Catulus torazame</name>
    <dbReference type="NCBI Taxonomy" id="75743"/>
    <lineage>
        <taxon>Eukaryota</taxon>
        <taxon>Metazoa</taxon>
        <taxon>Chordata</taxon>
        <taxon>Craniata</taxon>
        <taxon>Vertebrata</taxon>
        <taxon>Chondrichthyes</taxon>
        <taxon>Elasmobranchii</taxon>
        <taxon>Galeomorphii</taxon>
        <taxon>Galeoidea</taxon>
        <taxon>Carcharhiniformes</taxon>
        <taxon>Scyliorhinidae</taxon>
        <taxon>Scyliorhinus</taxon>
    </lineage>
</organism>
<feature type="non-terminal residue" evidence="6">
    <location>
        <position position="1"/>
    </location>
</feature>
<dbReference type="Gene3D" id="2.130.10.130">
    <property type="entry name" value="Integrin alpha, N-terminal"/>
    <property type="match status" value="1"/>
</dbReference>
<dbReference type="PANTHER" id="PTHR23220">
    <property type="entry name" value="INTEGRIN ALPHA"/>
    <property type="match status" value="1"/>
</dbReference>
<keyword evidence="1" id="KW-0732">Signal</keyword>
<evidence type="ECO:0000313" key="6">
    <source>
        <dbReference type="EMBL" id="GCB83983.1"/>
    </source>
</evidence>